<dbReference type="PANTHER" id="PTHR33542">
    <property type="entry name" value="SIROHYDROCHLORIN FERROCHELATASE, CHLOROPLASTIC"/>
    <property type="match status" value="1"/>
</dbReference>
<gene>
    <name evidence="3" type="ORF">C7H19_21205</name>
</gene>
<dbReference type="RefSeq" id="WP_106458915.1">
    <property type="nucleotide sequence ID" value="NZ_PXOH01000036.1"/>
</dbReference>
<dbReference type="CDD" id="cd03416">
    <property type="entry name" value="CbiX_SirB_N"/>
    <property type="match status" value="1"/>
</dbReference>
<dbReference type="EMBL" id="PXOH01000036">
    <property type="protein sequence ID" value="PSF32650.1"/>
    <property type="molecule type" value="Genomic_DNA"/>
</dbReference>
<dbReference type="SUPFAM" id="SSF53800">
    <property type="entry name" value="Chelatase"/>
    <property type="match status" value="1"/>
</dbReference>
<dbReference type="InterPro" id="IPR050963">
    <property type="entry name" value="Sirohydro_Cobaltochel/CbiX"/>
</dbReference>
<evidence type="ECO:0000313" key="4">
    <source>
        <dbReference type="Proteomes" id="UP000239001"/>
    </source>
</evidence>
<dbReference type="Proteomes" id="UP000239001">
    <property type="component" value="Unassembled WGS sequence"/>
</dbReference>
<dbReference type="Gene3D" id="3.40.50.1400">
    <property type="match status" value="2"/>
</dbReference>
<reference evidence="3 4" key="1">
    <citation type="submission" date="2018-03" db="EMBL/GenBank/DDBJ databases">
        <title>The ancient ancestry and fast evolution of plastids.</title>
        <authorList>
            <person name="Moore K.R."/>
            <person name="Magnabosco C."/>
            <person name="Momper L."/>
            <person name="Gold D.A."/>
            <person name="Bosak T."/>
            <person name="Fournier G.P."/>
        </authorList>
    </citation>
    <scope>NUCLEOTIDE SEQUENCE [LARGE SCALE GENOMIC DNA]</scope>
    <source>
        <strain evidence="3 4">CCALA 016</strain>
    </source>
</reference>
<name>A0A2T1LSC7_9CHRO</name>
<evidence type="ECO:0000256" key="1">
    <source>
        <dbReference type="ARBA" id="ARBA00022723"/>
    </source>
</evidence>
<dbReference type="PANTHER" id="PTHR33542:SF3">
    <property type="entry name" value="SIROHYDROCHLORIN FERROCHELATASE, CHLOROPLASTIC"/>
    <property type="match status" value="1"/>
</dbReference>
<dbReference type="OrthoDB" id="482456at2"/>
<dbReference type="InterPro" id="IPR002762">
    <property type="entry name" value="CbiX-like"/>
</dbReference>
<keyword evidence="1" id="KW-0479">Metal-binding</keyword>
<protein>
    <recommendedName>
        <fullName evidence="5">Sirohydrochlorin chelatase</fullName>
    </recommendedName>
</protein>
<keyword evidence="4" id="KW-1185">Reference proteome</keyword>
<accession>A0A2T1LSC7</accession>
<organism evidence="3 4">
    <name type="scientific">Aphanothece hegewaldii CCALA 016</name>
    <dbReference type="NCBI Taxonomy" id="2107694"/>
    <lineage>
        <taxon>Bacteria</taxon>
        <taxon>Bacillati</taxon>
        <taxon>Cyanobacteriota</taxon>
        <taxon>Cyanophyceae</taxon>
        <taxon>Oscillatoriophycideae</taxon>
        <taxon>Chroococcales</taxon>
        <taxon>Aphanothecaceae</taxon>
        <taxon>Aphanothece</taxon>
    </lineage>
</organism>
<dbReference type="GO" id="GO:0046872">
    <property type="term" value="F:metal ion binding"/>
    <property type="evidence" value="ECO:0007669"/>
    <property type="project" value="UniProtKB-KW"/>
</dbReference>
<proteinExistence type="predicted"/>
<comment type="caution">
    <text evidence="3">The sequence shown here is derived from an EMBL/GenBank/DDBJ whole genome shotgun (WGS) entry which is preliminary data.</text>
</comment>
<dbReference type="GO" id="GO:0016829">
    <property type="term" value="F:lyase activity"/>
    <property type="evidence" value="ECO:0007669"/>
    <property type="project" value="UniProtKB-KW"/>
</dbReference>
<evidence type="ECO:0000256" key="2">
    <source>
        <dbReference type="ARBA" id="ARBA00023239"/>
    </source>
</evidence>
<evidence type="ECO:0000313" key="3">
    <source>
        <dbReference type="EMBL" id="PSF32650.1"/>
    </source>
</evidence>
<dbReference type="AlphaFoldDB" id="A0A2T1LSC7"/>
<keyword evidence="2" id="KW-0456">Lyase</keyword>
<sequence>MSSSAYLLVYHGSRDPRPEQAVRTLTNLFRQRITINESLVNVHHSINNVTALLTKPQYPLIDIASLELSAIPLHQNIIKFAKVASTLGFTKLQIIPLFLLPGVHVREDIPREITLAKSEIIETIQLELKSYLGASLELIPLLRQELEKDSADSSILLSHGSRYLGSNQAVEAIAYQLNAIPAYWSVAPSLETQLQVLIEQGAKKIAILPYFLFTGGITEAIAQQVQQLQQTYSQIQLYLREPIGPTEALAQIILNLL</sequence>
<evidence type="ECO:0008006" key="5">
    <source>
        <dbReference type="Google" id="ProtNLM"/>
    </source>
</evidence>
<dbReference type="Pfam" id="PF01903">
    <property type="entry name" value="CbiX"/>
    <property type="match status" value="2"/>
</dbReference>
<reference evidence="3 4" key="2">
    <citation type="submission" date="2018-03" db="EMBL/GenBank/DDBJ databases">
        <authorList>
            <person name="Keele B.F."/>
        </authorList>
    </citation>
    <scope>NUCLEOTIDE SEQUENCE [LARGE SCALE GENOMIC DNA]</scope>
    <source>
        <strain evidence="3 4">CCALA 016</strain>
    </source>
</reference>